<dbReference type="PANTHER" id="PTHR43283">
    <property type="entry name" value="BETA-LACTAMASE-RELATED"/>
    <property type="match status" value="1"/>
</dbReference>
<dbReference type="SUPFAM" id="SSF56601">
    <property type="entry name" value="beta-lactamase/transpeptidase-like"/>
    <property type="match status" value="1"/>
</dbReference>
<dbReference type="Pfam" id="PF00144">
    <property type="entry name" value="Beta-lactamase"/>
    <property type="match status" value="1"/>
</dbReference>
<dbReference type="InterPro" id="IPR001466">
    <property type="entry name" value="Beta-lactam-related"/>
</dbReference>
<keyword evidence="1" id="KW-0378">Hydrolase</keyword>
<reference evidence="4 5" key="1">
    <citation type="submission" date="2019-09" db="EMBL/GenBank/DDBJ databases">
        <title>Genome sequencing of strain KACC 21233.</title>
        <authorList>
            <person name="Heo J."/>
            <person name="Kim S.-J."/>
            <person name="Kim J.-S."/>
            <person name="Hong S.-B."/>
            <person name="Kwon S.-W."/>
        </authorList>
    </citation>
    <scope>NUCLEOTIDE SEQUENCE [LARGE SCALE GENOMIC DNA]</scope>
    <source>
        <strain evidence="4 5">KACC 21233</strain>
    </source>
</reference>
<evidence type="ECO:0000256" key="1">
    <source>
        <dbReference type="ARBA" id="ARBA00022801"/>
    </source>
</evidence>
<dbReference type="KEGG" id="acek:FLP30_07740"/>
<protein>
    <submittedName>
        <fullName evidence="4">Beta-lactamase family protein</fullName>
    </submittedName>
</protein>
<evidence type="ECO:0000256" key="2">
    <source>
        <dbReference type="SAM" id="SignalP"/>
    </source>
</evidence>
<dbReference type="AlphaFoldDB" id="A0A5C1YQ09"/>
<dbReference type="Gene3D" id="3.40.710.10">
    <property type="entry name" value="DD-peptidase/beta-lactamase superfamily"/>
    <property type="match status" value="1"/>
</dbReference>
<evidence type="ECO:0000313" key="5">
    <source>
        <dbReference type="Proteomes" id="UP000324536"/>
    </source>
</evidence>
<evidence type="ECO:0000313" key="4">
    <source>
        <dbReference type="EMBL" id="QEO17628.1"/>
    </source>
</evidence>
<proteinExistence type="predicted"/>
<sequence length="395" mass="42150">MPPSALSKRRTLLLSGLAFVAGVPAIRPTIAQATTPDTGTQGFQAVEALFQTAVKTGLTPGAVAAVGHQGKVVWTGVFGQRAIVPAPETMTWDTRFDMASLTKALVTAPALMQLRAQGLVALDTPVWHYLPAFAANGKQDITIRHLLTHYSGLPPDLPLDTPWQGRDTAIALTMACRPVTPPGTHFLYSDINFITLGLVIEKLSGQRLADYATTHILAPLAMQHSGFTPSPHGAGPIAPTQFDETGMMLRGVVHDPTARRMGGVAGHAGLFSCADDLILYAQALLNRRAGLPSPFPLSTQDVVLMSTPQQPASMHDLRGLGWDIATHYSTPRGDYFPSNSFGHTGFTGTSLWLAPNTRSFVLILTNRVHPNGKGRVVQLRHDVASAAALALQSMP</sequence>
<accession>A0A5C1YQ09</accession>
<evidence type="ECO:0000259" key="3">
    <source>
        <dbReference type="Pfam" id="PF00144"/>
    </source>
</evidence>
<dbReference type="OrthoDB" id="5705574at2"/>
<feature type="domain" description="Beta-lactamase-related" evidence="3">
    <location>
        <begin position="47"/>
        <end position="375"/>
    </location>
</feature>
<feature type="chain" id="PRO_5022974490" evidence="2">
    <location>
        <begin position="34"/>
        <end position="395"/>
    </location>
</feature>
<keyword evidence="5" id="KW-1185">Reference proteome</keyword>
<organism evidence="4 5">
    <name type="scientific">Acetobacter vaccinii</name>
    <dbReference type="NCBI Taxonomy" id="2592655"/>
    <lineage>
        <taxon>Bacteria</taxon>
        <taxon>Pseudomonadati</taxon>
        <taxon>Pseudomonadota</taxon>
        <taxon>Alphaproteobacteria</taxon>
        <taxon>Acetobacterales</taxon>
        <taxon>Acetobacteraceae</taxon>
        <taxon>Acetobacter</taxon>
    </lineage>
</organism>
<dbReference type="InterPro" id="IPR050789">
    <property type="entry name" value="Diverse_Enzym_Activities"/>
</dbReference>
<name>A0A5C1YQ09_9PROT</name>
<dbReference type="GO" id="GO:0016787">
    <property type="term" value="F:hydrolase activity"/>
    <property type="evidence" value="ECO:0007669"/>
    <property type="project" value="UniProtKB-KW"/>
</dbReference>
<dbReference type="Proteomes" id="UP000324536">
    <property type="component" value="Chromosome"/>
</dbReference>
<dbReference type="RefSeq" id="WP_149279305.1">
    <property type="nucleotide sequence ID" value="NZ_CP043506.1"/>
</dbReference>
<dbReference type="InterPro" id="IPR012338">
    <property type="entry name" value="Beta-lactam/transpept-like"/>
</dbReference>
<gene>
    <name evidence="4" type="ORF">FLP30_07740</name>
</gene>
<dbReference type="EMBL" id="CP043506">
    <property type="protein sequence ID" value="QEO17628.1"/>
    <property type="molecule type" value="Genomic_DNA"/>
</dbReference>
<keyword evidence="2" id="KW-0732">Signal</keyword>
<feature type="signal peptide" evidence="2">
    <location>
        <begin position="1"/>
        <end position="33"/>
    </location>
</feature>
<dbReference type="PANTHER" id="PTHR43283:SF11">
    <property type="entry name" value="BETA-LACTAMASE-RELATED DOMAIN-CONTAINING PROTEIN"/>
    <property type="match status" value="1"/>
</dbReference>